<name>A0A7X0HBL5_9BACT</name>
<evidence type="ECO:0000313" key="2">
    <source>
        <dbReference type="Proteomes" id="UP000541810"/>
    </source>
</evidence>
<dbReference type="RefSeq" id="WP_184678850.1">
    <property type="nucleotide sequence ID" value="NZ_JACHGY010000001.1"/>
</dbReference>
<sequence length="383" mass="43711">MGDAVTPHALITDEGPKDWRFLLAGFDTLDLGLYVAWDDDWWEGIIKNLNYYQAEARMGKPAVWKDTEAGPCLILPRGKGANYKWHLQFPDMHIFIAPFDKPKNLPNVYVSPTAKSLWLRGVDQVVESVVNLIQEMHGQVCQVQVSRVDLAADFYIESGITLDFLRSHRVSRTRSTNHYENDGVLETFYLGRKSAPIQARIYDKLKKTLKSPESAFFLALWGGPVQAWRVEFQLRRALLRQMGINSIDDLKQQAGGLWIYLTEQWFSLRLPDNANSKRRTVHLWWHHVQRVADLFGPACAISRDALDIPKVPADWYVARIAGCMAPLAARLGISDLDEAIRYMLADVRAKLGEKDWDEEYARQRIRMQENPDSPGIGGSDVPF</sequence>
<organism evidence="1 2">
    <name type="scientific">Algisphaera agarilytica</name>
    <dbReference type="NCBI Taxonomy" id="1385975"/>
    <lineage>
        <taxon>Bacteria</taxon>
        <taxon>Pseudomonadati</taxon>
        <taxon>Planctomycetota</taxon>
        <taxon>Phycisphaerae</taxon>
        <taxon>Phycisphaerales</taxon>
        <taxon>Phycisphaeraceae</taxon>
        <taxon>Algisphaera</taxon>
    </lineage>
</organism>
<comment type="caution">
    <text evidence="1">The sequence shown here is derived from an EMBL/GenBank/DDBJ whole genome shotgun (WGS) entry which is preliminary data.</text>
</comment>
<dbReference type="AlphaFoldDB" id="A0A7X0HBL5"/>
<evidence type="ECO:0008006" key="3">
    <source>
        <dbReference type="Google" id="ProtNLM"/>
    </source>
</evidence>
<protein>
    <recommendedName>
        <fullName evidence="3">Replication initiation factor</fullName>
    </recommendedName>
</protein>
<dbReference type="EMBL" id="JACHGY010000001">
    <property type="protein sequence ID" value="MBB6431380.1"/>
    <property type="molecule type" value="Genomic_DNA"/>
</dbReference>
<gene>
    <name evidence="1" type="ORF">HNQ40_003186</name>
</gene>
<proteinExistence type="predicted"/>
<evidence type="ECO:0000313" key="1">
    <source>
        <dbReference type="EMBL" id="MBB6431380.1"/>
    </source>
</evidence>
<reference evidence="1 2" key="1">
    <citation type="submission" date="2020-08" db="EMBL/GenBank/DDBJ databases">
        <title>Genomic Encyclopedia of Type Strains, Phase IV (KMG-IV): sequencing the most valuable type-strain genomes for metagenomic binning, comparative biology and taxonomic classification.</title>
        <authorList>
            <person name="Goeker M."/>
        </authorList>
    </citation>
    <scope>NUCLEOTIDE SEQUENCE [LARGE SCALE GENOMIC DNA]</scope>
    <source>
        <strain evidence="1 2">DSM 103725</strain>
    </source>
</reference>
<keyword evidence="2" id="KW-1185">Reference proteome</keyword>
<dbReference type="Proteomes" id="UP000541810">
    <property type="component" value="Unassembled WGS sequence"/>
</dbReference>
<accession>A0A7X0HBL5</accession>